<name>A0ACC0LAP5_RHOML</name>
<organism evidence="1 2">
    <name type="scientific">Rhododendron molle</name>
    <name type="common">Chinese azalea</name>
    <name type="synonym">Azalea mollis</name>
    <dbReference type="NCBI Taxonomy" id="49168"/>
    <lineage>
        <taxon>Eukaryota</taxon>
        <taxon>Viridiplantae</taxon>
        <taxon>Streptophyta</taxon>
        <taxon>Embryophyta</taxon>
        <taxon>Tracheophyta</taxon>
        <taxon>Spermatophyta</taxon>
        <taxon>Magnoliopsida</taxon>
        <taxon>eudicotyledons</taxon>
        <taxon>Gunneridae</taxon>
        <taxon>Pentapetalae</taxon>
        <taxon>asterids</taxon>
        <taxon>Ericales</taxon>
        <taxon>Ericaceae</taxon>
        <taxon>Ericoideae</taxon>
        <taxon>Rhodoreae</taxon>
        <taxon>Rhododendron</taxon>
    </lineage>
</organism>
<comment type="caution">
    <text evidence="1">The sequence shown here is derived from an EMBL/GenBank/DDBJ whole genome shotgun (WGS) entry which is preliminary data.</text>
</comment>
<keyword evidence="2" id="KW-1185">Reference proteome</keyword>
<gene>
    <name evidence="1" type="ORF">RHMOL_Rhmol13G0245400</name>
</gene>
<evidence type="ECO:0000313" key="2">
    <source>
        <dbReference type="Proteomes" id="UP001062846"/>
    </source>
</evidence>
<dbReference type="EMBL" id="CM046400">
    <property type="protein sequence ID" value="KAI8525630.1"/>
    <property type="molecule type" value="Genomic_DNA"/>
</dbReference>
<evidence type="ECO:0000313" key="1">
    <source>
        <dbReference type="EMBL" id="KAI8525630.1"/>
    </source>
</evidence>
<protein>
    <submittedName>
        <fullName evidence="1">Uncharacterized protein</fullName>
    </submittedName>
</protein>
<accession>A0ACC0LAP5</accession>
<sequence length="78" mass="8486">MKNVHNNFAKELINEKHVAVIIGMETWSETALVASVRIQAQVPVISLAAGAIKTSQWPLLVQMAKDVSEQMNCVAAIV</sequence>
<dbReference type="Proteomes" id="UP001062846">
    <property type="component" value="Chromosome 13"/>
</dbReference>
<reference evidence="1" key="1">
    <citation type="submission" date="2022-02" db="EMBL/GenBank/DDBJ databases">
        <title>Plant Genome Project.</title>
        <authorList>
            <person name="Zhang R.-G."/>
        </authorList>
    </citation>
    <scope>NUCLEOTIDE SEQUENCE</scope>
    <source>
        <strain evidence="1">AT1</strain>
    </source>
</reference>
<proteinExistence type="predicted"/>